<gene>
    <name evidence="2" type="ORF">ACFFH7_27325</name>
</gene>
<dbReference type="InterPro" id="IPR008538">
    <property type="entry name" value="Uma2"/>
</dbReference>
<evidence type="ECO:0000313" key="2">
    <source>
        <dbReference type="EMBL" id="MFC0545249.1"/>
    </source>
</evidence>
<keyword evidence="2" id="KW-0378">Hydrolase</keyword>
<dbReference type="SUPFAM" id="SSF52980">
    <property type="entry name" value="Restriction endonuclease-like"/>
    <property type="match status" value="1"/>
</dbReference>
<evidence type="ECO:0000259" key="1">
    <source>
        <dbReference type="Pfam" id="PF05685"/>
    </source>
</evidence>
<keyword evidence="2" id="KW-0540">Nuclease</keyword>
<dbReference type="PANTHER" id="PTHR35400">
    <property type="entry name" value="SLR1083 PROTEIN"/>
    <property type="match status" value="1"/>
</dbReference>
<comment type="caution">
    <text evidence="2">The sequence shown here is derived from an EMBL/GenBank/DDBJ whole genome shotgun (WGS) entry which is preliminary data.</text>
</comment>
<dbReference type="Proteomes" id="UP001589810">
    <property type="component" value="Unassembled WGS sequence"/>
</dbReference>
<accession>A0ABV6MYL9</accession>
<dbReference type="CDD" id="cd06260">
    <property type="entry name" value="DUF820-like"/>
    <property type="match status" value="1"/>
</dbReference>
<proteinExistence type="predicted"/>
<name>A0ABV6MYL9_9PSEU</name>
<dbReference type="GO" id="GO:0004519">
    <property type="term" value="F:endonuclease activity"/>
    <property type="evidence" value="ECO:0007669"/>
    <property type="project" value="UniProtKB-KW"/>
</dbReference>
<dbReference type="EMBL" id="JBHLUD010000009">
    <property type="protein sequence ID" value="MFC0545249.1"/>
    <property type="molecule type" value="Genomic_DNA"/>
</dbReference>
<dbReference type="InterPro" id="IPR012296">
    <property type="entry name" value="Nuclease_put_TT1808"/>
</dbReference>
<keyword evidence="3" id="KW-1185">Reference proteome</keyword>
<reference evidence="2 3" key="1">
    <citation type="submission" date="2024-09" db="EMBL/GenBank/DDBJ databases">
        <authorList>
            <person name="Sun Q."/>
            <person name="Mori K."/>
        </authorList>
    </citation>
    <scope>NUCLEOTIDE SEQUENCE [LARGE SCALE GENOMIC DNA]</scope>
    <source>
        <strain evidence="2 3">TBRC 1432</strain>
    </source>
</reference>
<feature type="domain" description="Putative restriction endonuclease" evidence="1">
    <location>
        <begin position="27"/>
        <end position="186"/>
    </location>
</feature>
<organism evidence="2 3">
    <name type="scientific">Kutzneria chonburiensis</name>
    <dbReference type="NCBI Taxonomy" id="1483604"/>
    <lineage>
        <taxon>Bacteria</taxon>
        <taxon>Bacillati</taxon>
        <taxon>Actinomycetota</taxon>
        <taxon>Actinomycetes</taxon>
        <taxon>Pseudonocardiales</taxon>
        <taxon>Pseudonocardiaceae</taxon>
        <taxon>Kutzneria</taxon>
    </lineage>
</organism>
<sequence>MTRHDVGGQEEFMTILPGRFARPLTIADYERLPEDADTWWELQEGCLVMMPPRFPLPASADGELRSQLKPHLPGGLVMLSNIDVNLELVPPDAPGHVRRPNLIVIDRAAYDRANREDALLRASEVRLVVEIVSRGSARMDHVVKRGEYAEAGIPYYWIIDLRPAVSLIECRLGDDGGYRDAGTTIGEFVTSVPFPVRIDLGSLDTLST</sequence>
<evidence type="ECO:0000313" key="3">
    <source>
        <dbReference type="Proteomes" id="UP001589810"/>
    </source>
</evidence>
<dbReference type="RefSeq" id="WP_273934941.1">
    <property type="nucleotide sequence ID" value="NZ_CP097263.1"/>
</dbReference>
<dbReference type="Gene3D" id="3.90.1570.10">
    <property type="entry name" value="tt1808, chain A"/>
    <property type="match status" value="1"/>
</dbReference>
<protein>
    <submittedName>
        <fullName evidence="2">Uma2 family endonuclease</fullName>
    </submittedName>
</protein>
<keyword evidence="2" id="KW-0255">Endonuclease</keyword>
<dbReference type="PANTHER" id="PTHR35400:SF3">
    <property type="entry name" value="SLL1072 PROTEIN"/>
    <property type="match status" value="1"/>
</dbReference>
<dbReference type="InterPro" id="IPR011335">
    <property type="entry name" value="Restrct_endonuc-II-like"/>
</dbReference>
<dbReference type="Pfam" id="PF05685">
    <property type="entry name" value="Uma2"/>
    <property type="match status" value="1"/>
</dbReference>